<sequence>MAKPKISFICQSCGAVYTRWQGKCDACGEWNTIVQEQVDAGGGVGGGPMMARGRRKGRASELLSLAGESDEAPRVVSGIDELDRATGGGFVRGSALLIGGDPGIGKSTLLMQATAALARRGHSVIYVSGEEAVAQVRLRAQRLKVADTGVKLMAETNVEDILATLNEARRPDLVVIDSIQTLWSDGVESAPGTVTQVRTGAQALIRYAKASGAAVILVGHVTKEGQIAGPRVVEHMVDAVLYFEGEGGHHYRILRTVKNRFGPTDEIGVFEMGDSGLREVANPSELFLGERNASSPGAAVFAGMEGTRPVLVEIQALVAPSALGTPRRAVVGWDQPRLAMVLAVLEAHCGVRLGSHDVYLNVAGGFRISEPAADLAVAAALVSSLSGSALPPDCVYFGEVSLSGAVRAVAHAGQRLKEAEKLGFRQAVLPALGPDVGRPLDGRAFEVETLPHLVARVAGGSLAAEDDET</sequence>
<dbReference type="EMBL" id="CP113520">
    <property type="protein sequence ID" value="WAJ30411.1"/>
    <property type="molecule type" value="Genomic_DNA"/>
</dbReference>
<evidence type="ECO:0000313" key="1">
    <source>
        <dbReference type="EMBL" id="WAJ30411.1"/>
    </source>
</evidence>
<name>A0ACD4NU82_9HYPH</name>
<dbReference type="Proteomes" id="UP001163223">
    <property type="component" value="Chromosome"/>
</dbReference>
<keyword evidence="2" id="KW-1185">Reference proteome</keyword>
<gene>
    <name evidence="1" type="primary">radA</name>
    <name evidence="1" type="ORF">OXU80_09510</name>
</gene>
<organism evidence="1 2">
    <name type="scientific">Antarcticirhabdus aurantiaca</name>
    <dbReference type="NCBI Taxonomy" id="2606717"/>
    <lineage>
        <taxon>Bacteria</taxon>
        <taxon>Pseudomonadati</taxon>
        <taxon>Pseudomonadota</taxon>
        <taxon>Alphaproteobacteria</taxon>
        <taxon>Hyphomicrobiales</taxon>
        <taxon>Aurantimonadaceae</taxon>
        <taxon>Antarcticirhabdus</taxon>
    </lineage>
</organism>
<reference evidence="1" key="1">
    <citation type="submission" date="2022-11" db="EMBL/GenBank/DDBJ databases">
        <title>beta-Carotene-producing bacterium, Jeongeuplla avenae sp. nov., alleviates the salt stress of Arabidopsis seedlings.</title>
        <authorList>
            <person name="Jiang L."/>
            <person name="Lee J."/>
        </authorList>
    </citation>
    <scope>NUCLEOTIDE SEQUENCE</scope>
    <source>
        <strain evidence="1">DY_R2A_6</strain>
    </source>
</reference>
<protein>
    <submittedName>
        <fullName evidence="1">DNA repair protein RadA</fullName>
    </submittedName>
</protein>
<proteinExistence type="predicted"/>
<accession>A0ACD4NU82</accession>
<evidence type="ECO:0000313" key="2">
    <source>
        <dbReference type="Proteomes" id="UP001163223"/>
    </source>
</evidence>